<evidence type="ECO:0000313" key="2">
    <source>
        <dbReference type="Proteomes" id="UP000671862"/>
    </source>
</evidence>
<gene>
    <name evidence="1" type="ORF">JYK00_03970</name>
</gene>
<keyword evidence="2" id="KW-1185">Reference proteome</keyword>
<proteinExistence type="predicted"/>
<organism evidence="1 2">
    <name type="scientific">Thermosipho ferrireducens</name>
    <dbReference type="NCBI Taxonomy" id="2571116"/>
    <lineage>
        <taxon>Bacteria</taxon>
        <taxon>Thermotogati</taxon>
        <taxon>Thermotogota</taxon>
        <taxon>Thermotogae</taxon>
        <taxon>Thermotogales</taxon>
        <taxon>Fervidobacteriaceae</taxon>
        <taxon>Thermosipho</taxon>
    </lineage>
</organism>
<reference evidence="1 2" key="1">
    <citation type="submission" date="2021-03" db="EMBL/GenBank/DDBJ databases">
        <title>Thermosipho ferrireducens sp.nov., an anaerobic thermophilic iron-reducing bacterium isolated from a deep-sea hydrothermal sulfide deposits.</title>
        <authorList>
            <person name="Zeng X."/>
            <person name="Chen Y."/>
            <person name="Shao Z."/>
        </authorList>
    </citation>
    <scope>NUCLEOTIDE SEQUENCE [LARGE SCALE GENOMIC DNA]</scope>
    <source>
        <strain evidence="1 2">JL129W03</strain>
    </source>
</reference>
<accession>A0ABX7S9V4</accession>
<name>A0ABX7S9V4_9BACT</name>
<evidence type="ECO:0000313" key="1">
    <source>
        <dbReference type="EMBL" id="QTA38675.1"/>
    </source>
</evidence>
<dbReference type="RefSeq" id="WP_207567393.1">
    <property type="nucleotide sequence ID" value="NZ_CP071446.1"/>
</dbReference>
<sequence>MKYLIFLYILIFTFSFGTNIYFNTYNHTVFFNGKIYSFQGNAQPYRGKIVRYYKGINIPNVNLPGNLLVLKDGQTIGTNGTIKIPSDLFETLKDWFLTNKINDVIIDNYPVEIYSNKIYVKNFMSKEKLYEYLELFLKEFELPDLEIYYGKYDITPEKPSVKISTFIFPDAGFYAVSGMDKGQLTIKTYINGNISDHMGILPSGTYTILAVAMDQLGLEASSTTTLFIPASTITFVEKTVEIGNNTKFGTINFIGKKNFYEISTINSTITTITSTDTTPPSLKIVTKRITDNYYYIKVITSDKTSFNTIALLNSIKIESGIRKLSTGLNVLIVYSEDSFGNFSFAKKEIRALKNLKSAFKFFGEKRWINIGGFLFKTPYIKSWVKPEVKRWITDEHKKIIRISP</sequence>
<dbReference type="EMBL" id="CP071446">
    <property type="protein sequence ID" value="QTA38675.1"/>
    <property type="molecule type" value="Genomic_DNA"/>
</dbReference>
<dbReference type="Proteomes" id="UP000671862">
    <property type="component" value="Chromosome"/>
</dbReference>
<protein>
    <submittedName>
        <fullName evidence="1">Uncharacterized protein</fullName>
    </submittedName>
</protein>